<dbReference type="Proteomes" id="UP001596203">
    <property type="component" value="Unassembled WGS sequence"/>
</dbReference>
<dbReference type="Pfam" id="PF13460">
    <property type="entry name" value="NAD_binding_10"/>
    <property type="match status" value="1"/>
</dbReference>
<comment type="caution">
    <text evidence="2">The sequence shown here is derived from an EMBL/GenBank/DDBJ whole genome shotgun (WGS) entry which is preliminary data.</text>
</comment>
<dbReference type="PANTHER" id="PTHR43355:SF2">
    <property type="entry name" value="FLAVIN REDUCTASE (NADPH)"/>
    <property type="match status" value="1"/>
</dbReference>
<dbReference type="PANTHER" id="PTHR43355">
    <property type="entry name" value="FLAVIN REDUCTASE (NADPH)"/>
    <property type="match status" value="1"/>
</dbReference>
<gene>
    <name evidence="2" type="ORF">ACFP2T_00715</name>
</gene>
<evidence type="ECO:0000313" key="3">
    <source>
        <dbReference type="Proteomes" id="UP001596203"/>
    </source>
</evidence>
<feature type="domain" description="NAD(P)-binding" evidence="1">
    <location>
        <begin position="16"/>
        <end position="219"/>
    </location>
</feature>
<protein>
    <submittedName>
        <fullName evidence="2">NAD(P)-dependent oxidoreductase</fullName>
    </submittedName>
</protein>
<dbReference type="InterPro" id="IPR036291">
    <property type="entry name" value="NAD(P)-bd_dom_sf"/>
</dbReference>
<dbReference type="InterPro" id="IPR051606">
    <property type="entry name" value="Polyketide_Oxido-like"/>
</dbReference>
<name>A0ABW1JZV6_9ACTN</name>
<sequence>MPVTSDNSRQRVAVLGAAGRVGRAVTAALLHQDRQVAAVLRDPARHELPPHPELRNVRGDAQHPEQLASVLRTVEAVVLAVTPFTAPPESFDNFDLDYYAKIVTAIDASWDGPHRRLIAVGLTAALRLDSGNLVMDDPTLFPARLKPFAEAHVRELSALRTTTLDWAILTPPAGFGIQQEPATGQEYQLTTEPVTREQATAQLSHARYAEAVAAELMNPTVRGARVAVVPRGT</sequence>
<evidence type="ECO:0000259" key="1">
    <source>
        <dbReference type="Pfam" id="PF13460"/>
    </source>
</evidence>
<dbReference type="Gene3D" id="3.40.50.720">
    <property type="entry name" value="NAD(P)-binding Rossmann-like Domain"/>
    <property type="match status" value="1"/>
</dbReference>
<dbReference type="EMBL" id="JBHSPR010000001">
    <property type="protein sequence ID" value="MFC6014720.1"/>
    <property type="molecule type" value="Genomic_DNA"/>
</dbReference>
<reference evidence="3" key="1">
    <citation type="journal article" date="2019" name="Int. J. Syst. Evol. Microbiol.">
        <title>The Global Catalogue of Microorganisms (GCM) 10K type strain sequencing project: providing services to taxonomists for standard genome sequencing and annotation.</title>
        <authorList>
            <consortium name="The Broad Institute Genomics Platform"/>
            <consortium name="The Broad Institute Genome Sequencing Center for Infectious Disease"/>
            <person name="Wu L."/>
            <person name="Ma J."/>
        </authorList>
    </citation>
    <scope>NUCLEOTIDE SEQUENCE [LARGE SCALE GENOMIC DNA]</scope>
    <source>
        <strain evidence="3">ZS-35-S2</strain>
    </source>
</reference>
<dbReference type="SUPFAM" id="SSF51735">
    <property type="entry name" value="NAD(P)-binding Rossmann-fold domains"/>
    <property type="match status" value="1"/>
</dbReference>
<proteinExistence type="predicted"/>
<organism evidence="2 3">
    <name type="scientific">Plantactinospora solaniradicis</name>
    <dbReference type="NCBI Taxonomy" id="1723736"/>
    <lineage>
        <taxon>Bacteria</taxon>
        <taxon>Bacillati</taxon>
        <taxon>Actinomycetota</taxon>
        <taxon>Actinomycetes</taxon>
        <taxon>Micromonosporales</taxon>
        <taxon>Micromonosporaceae</taxon>
        <taxon>Plantactinospora</taxon>
    </lineage>
</organism>
<accession>A0ABW1JZV6</accession>
<dbReference type="InterPro" id="IPR016040">
    <property type="entry name" value="NAD(P)-bd_dom"/>
</dbReference>
<evidence type="ECO:0000313" key="2">
    <source>
        <dbReference type="EMBL" id="MFC6014720.1"/>
    </source>
</evidence>
<dbReference type="RefSeq" id="WP_377416155.1">
    <property type="nucleotide sequence ID" value="NZ_JBHSPR010000001.1"/>
</dbReference>
<keyword evidence="3" id="KW-1185">Reference proteome</keyword>